<proteinExistence type="predicted"/>
<sequence>MNNDKVTVQYVANNQNKEIVFELELHKNCTDSTSIVETEVYKEILAAEDIDKSKTIPLTDNEQPIPRYSERLKLAGISGVQYMREGIADTFELR</sequence>
<protein>
    <submittedName>
        <fullName evidence="1">Uncharacterized protein</fullName>
    </submittedName>
</protein>
<dbReference type="RefSeq" id="WP_138552782.1">
    <property type="nucleotide sequence ID" value="NZ_PNCH01000046.1"/>
</dbReference>
<accession>A0A5S3WL18</accession>
<dbReference type="Proteomes" id="UP000310249">
    <property type="component" value="Unassembled WGS sequence"/>
</dbReference>
<dbReference type="AlphaFoldDB" id="A0A5S3WL18"/>
<reference evidence="2" key="2">
    <citation type="submission" date="2019-06" db="EMBL/GenBank/DDBJ databases">
        <title>Co-occurence of chitin degradation, pigmentation and bioactivity in marine Pseudoalteromonas.</title>
        <authorList>
            <person name="Sonnenschein E.C."/>
            <person name="Bech P.K."/>
        </authorList>
    </citation>
    <scope>NUCLEOTIDE SEQUENCE [LARGE SCALE GENOMIC DNA]</scope>
    <source>
        <strain evidence="2">S2676</strain>
    </source>
</reference>
<comment type="caution">
    <text evidence="1">The sequence shown here is derived from an EMBL/GenBank/DDBJ whole genome shotgun (WGS) entry which is preliminary data.</text>
</comment>
<evidence type="ECO:0000313" key="2">
    <source>
        <dbReference type="Proteomes" id="UP000310249"/>
    </source>
</evidence>
<reference evidence="1 2" key="1">
    <citation type="submission" date="2018-01" db="EMBL/GenBank/DDBJ databases">
        <authorList>
            <person name="Paulsen S."/>
            <person name="Gram L.K."/>
        </authorList>
    </citation>
    <scope>NUCLEOTIDE SEQUENCE [LARGE SCALE GENOMIC DNA]</scope>
    <source>
        <strain evidence="1 2">S2676</strain>
    </source>
</reference>
<organism evidence="1 2">
    <name type="scientific">Pseudoalteromonas rubra</name>
    <dbReference type="NCBI Taxonomy" id="43658"/>
    <lineage>
        <taxon>Bacteria</taxon>
        <taxon>Pseudomonadati</taxon>
        <taxon>Pseudomonadota</taxon>
        <taxon>Gammaproteobacteria</taxon>
        <taxon>Alteromonadales</taxon>
        <taxon>Pseudoalteromonadaceae</taxon>
        <taxon>Pseudoalteromonas</taxon>
    </lineage>
</organism>
<dbReference type="EMBL" id="PNCI01000036">
    <property type="protein sequence ID" value="TMP27200.1"/>
    <property type="molecule type" value="Genomic_DNA"/>
</dbReference>
<name>A0A5S3WL18_9GAMM</name>
<gene>
    <name evidence="1" type="ORF">CWB99_15905</name>
</gene>
<evidence type="ECO:0000313" key="1">
    <source>
        <dbReference type="EMBL" id="TMP27200.1"/>
    </source>
</evidence>